<keyword evidence="7" id="KW-0862">Zinc</keyword>
<dbReference type="InterPro" id="IPR051628">
    <property type="entry name" value="LUBAC_E3_Ligases"/>
</dbReference>
<feature type="coiled-coil region" evidence="8">
    <location>
        <begin position="614"/>
        <end position="652"/>
    </location>
</feature>
<feature type="compositionally biased region" description="Basic residues" evidence="9">
    <location>
        <begin position="65"/>
        <end position="74"/>
    </location>
</feature>
<dbReference type="PANTHER" id="PTHR22770:SF47">
    <property type="entry name" value="E3 UBIQUITIN-PROTEIN LIGASE RNF216"/>
    <property type="match status" value="1"/>
</dbReference>
<dbReference type="InterPro" id="IPR047544">
    <property type="entry name" value="RING-HC_RBR_RNF216"/>
</dbReference>
<sequence>MEDHEQDSDEKAQLLQDTCIQEVAAVYPDICLDYLKSVAGPLSFVAQDVVNYIMDLQESGQSYTKRPKQSIGKRKREDDDQDGDSEEVLQAKRQYNYPGRPALDKKDAEVNIVKQMIAAEFPLVPIKAIQEQLSQNGYHLLPTFTALDNIISQTDDVNLLPWKYKKTPSVRPPQYRQERIEMEISICPDPIKKMLMKELQAARLLQRTTTEKIRIKKRNRDAELHDFEVAKARGEVTECECCFTEASLNRLVHCNGNNTHFFCVECAHRTAENEVGLSRYELRCMSTDGCTGSFSQSERRKFLDKKLTSALDRIEQEDVLRMAGLENLAKCPFCHYAEEYPPVEVNREFRCQDPECATTSCRLCNFETHIPKTCEEAALERGVDMRRNVEEAMSKALIRNCNKCGTPFIKESGCNKMTCTRKGCRNVQCYVCSKSCDYQHFNDVSRGGKKGNCPLFDSVEERHENEVKEAEKAAKQKVLEENPDLAADLLDFKMSDDVKEDDRRRKKKDRYANLGARQNRPVPNDGRGQGEVNMLRRYFQGMGMPYEDAYMPFIPRWDGPQDGMNQQQNGLAQGQENGMMQPNVPVVENPQQDVQRAGLHALNHQEQQQFEGQIQAIHQQAQQQLLNVEEMNQQLMDQNQNQQRQYRGIRDQFKNVFGRLRPGRAQPQQVQLAQPVAPPVEQIMFNPGMVQPQALGFMNFGNQIPVPGVYQGQYQVFPPFDAQPRGQGQ</sequence>
<dbReference type="InterPro" id="IPR047546">
    <property type="entry name" value="Rcat_RBR_RNF216"/>
</dbReference>
<dbReference type="Gene3D" id="1.20.120.1750">
    <property type="match status" value="1"/>
</dbReference>
<dbReference type="PROSITE" id="PS51873">
    <property type="entry name" value="TRIAD"/>
    <property type="match status" value="1"/>
</dbReference>
<accession>A0A9W8SE75</accession>
<comment type="caution">
    <text evidence="11">The sequence shown here is derived from an EMBL/GenBank/DDBJ whole genome shotgun (WGS) entry which is preliminary data.</text>
</comment>
<keyword evidence="8" id="KW-0175">Coiled coil</keyword>
<evidence type="ECO:0000256" key="4">
    <source>
        <dbReference type="ARBA" id="ARBA00022737"/>
    </source>
</evidence>
<evidence type="ECO:0000313" key="11">
    <source>
        <dbReference type="EMBL" id="KAJ4270145.1"/>
    </source>
</evidence>
<protein>
    <recommendedName>
        <fullName evidence="10">RING-type domain-containing protein</fullName>
    </recommendedName>
</protein>
<proteinExistence type="predicted"/>
<keyword evidence="2" id="KW-0808">Transferase</keyword>
<keyword evidence="3" id="KW-0479">Metal-binding</keyword>
<feature type="domain" description="RING-type" evidence="10">
    <location>
        <begin position="235"/>
        <end position="457"/>
    </location>
</feature>
<comment type="pathway">
    <text evidence="1">Protein modification; protein ubiquitination.</text>
</comment>
<dbReference type="PANTHER" id="PTHR22770">
    <property type="entry name" value="UBIQUITIN CONJUGATING ENZYME 7 INTERACTING PROTEIN-RELATED"/>
    <property type="match status" value="1"/>
</dbReference>
<dbReference type="EMBL" id="JAOQAZ010000002">
    <property type="protein sequence ID" value="KAJ4270145.1"/>
    <property type="molecule type" value="Genomic_DNA"/>
</dbReference>
<evidence type="ECO:0000313" key="12">
    <source>
        <dbReference type="Proteomes" id="UP001152049"/>
    </source>
</evidence>
<organism evidence="11 12">
    <name type="scientific">Fusarium torreyae</name>
    <dbReference type="NCBI Taxonomy" id="1237075"/>
    <lineage>
        <taxon>Eukaryota</taxon>
        <taxon>Fungi</taxon>
        <taxon>Dikarya</taxon>
        <taxon>Ascomycota</taxon>
        <taxon>Pezizomycotina</taxon>
        <taxon>Sordariomycetes</taxon>
        <taxon>Hypocreomycetidae</taxon>
        <taxon>Hypocreales</taxon>
        <taxon>Nectriaceae</taxon>
        <taxon>Fusarium</taxon>
    </lineage>
</organism>
<dbReference type="OrthoDB" id="10009520at2759"/>
<keyword evidence="5" id="KW-0863">Zinc-finger</keyword>
<keyword evidence="4" id="KW-0677">Repeat</keyword>
<evidence type="ECO:0000259" key="10">
    <source>
        <dbReference type="PROSITE" id="PS51873"/>
    </source>
</evidence>
<dbReference type="GO" id="GO:0016740">
    <property type="term" value="F:transferase activity"/>
    <property type="evidence" value="ECO:0007669"/>
    <property type="project" value="UniProtKB-KW"/>
</dbReference>
<evidence type="ECO:0000256" key="8">
    <source>
        <dbReference type="SAM" id="Coils"/>
    </source>
</evidence>
<dbReference type="Pfam" id="PF26191">
    <property type="entry name" value="RING-HC_RBR_RNF216"/>
    <property type="match status" value="1"/>
</dbReference>
<dbReference type="CDD" id="cd20353">
    <property type="entry name" value="Rcat_RBR_RNF216"/>
    <property type="match status" value="1"/>
</dbReference>
<evidence type="ECO:0000256" key="2">
    <source>
        <dbReference type="ARBA" id="ARBA00022679"/>
    </source>
</evidence>
<dbReference type="GO" id="GO:0008270">
    <property type="term" value="F:zinc ion binding"/>
    <property type="evidence" value="ECO:0007669"/>
    <property type="project" value="UniProtKB-KW"/>
</dbReference>
<dbReference type="CDD" id="cd16630">
    <property type="entry name" value="RING-HC_RBR_RNF216"/>
    <property type="match status" value="1"/>
</dbReference>
<evidence type="ECO:0000256" key="5">
    <source>
        <dbReference type="ARBA" id="ARBA00022771"/>
    </source>
</evidence>
<dbReference type="CDD" id="cd20339">
    <property type="entry name" value="BRcat_RBR_RNF216"/>
    <property type="match status" value="1"/>
</dbReference>
<dbReference type="AlphaFoldDB" id="A0A9W8SE75"/>
<gene>
    <name evidence="11" type="ORF">NW762_001818</name>
</gene>
<dbReference type="InterPro" id="IPR044066">
    <property type="entry name" value="TRIAD_supradom"/>
</dbReference>
<dbReference type="SUPFAM" id="SSF57850">
    <property type="entry name" value="RING/U-box"/>
    <property type="match status" value="1"/>
</dbReference>
<keyword evidence="12" id="KW-1185">Reference proteome</keyword>
<reference evidence="11" key="1">
    <citation type="submission" date="2022-09" db="EMBL/GenBank/DDBJ databases">
        <title>Fusarium specimens isolated from Avocado Roots.</title>
        <authorList>
            <person name="Stajich J."/>
            <person name="Roper C."/>
            <person name="Heimlech-Rivalta G."/>
        </authorList>
    </citation>
    <scope>NUCLEOTIDE SEQUENCE</scope>
    <source>
        <strain evidence="11">CF00136</strain>
    </source>
</reference>
<evidence type="ECO:0000256" key="6">
    <source>
        <dbReference type="ARBA" id="ARBA00022786"/>
    </source>
</evidence>
<dbReference type="Proteomes" id="UP001152049">
    <property type="component" value="Unassembled WGS sequence"/>
</dbReference>
<keyword evidence="6" id="KW-0833">Ubl conjugation pathway</keyword>
<dbReference type="Pfam" id="PF26200">
    <property type="entry name" value="Rcat_RNF216"/>
    <property type="match status" value="1"/>
</dbReference>
<feature type="region of interest" description="Disordered" evidence="9">
    <location>
        <begin position="63"/>
        <end position="93"/>
    </location>
</feature>
<evidence type="ECO:0000256" key="9">
    <source>
        <dbReference type="SAM" id="MobiDB-lite"/>
    </source>
</evidence>
<evidence type="ECO:0000256" key="7">
    <source>
        <dbReference type="ARBA" id="ARBA00022833"/>
    </source>
</evidence>
<name>A0A9W8SE75_9HYPO</name>
<evidence type="ECO:0000256" key="1">
    <source>
        <dbReference type="ARBA" id="ARBA00004906"/>
    </source>
</evidence>
<evidence type="ECO:0000256" key="3">
    <source>
        <dbReference type="ARBA" id="ARBA00022723"/>
    </source>
</evidence>
<feature type="region of interest" description="Disordered" evidence="9">
    <location>
        <begin position="497"/>
        <end position="529"/>
    </location>
</feature>
<dbReference type="InterPro" id="IPR047545">
    <property type="entry name" value="BRcat_RBR_RNF216"/>
</dbReference>